<comment type="similarity">
    <text evidence="1">Belongs to the PrpD family.</text>
</comment>
<organism evidence="4 5">
    <name type="scientific">Actinomadura vinacea</name>
    <dbReference type="NCBI Taxonomy" id="115336"/>
    <lineage>
        <taxon>Bacteria</taxon>
        <taxon>Bacillati</taxon>
        <taxon>Actinomycetota</taxon>
        <taxon>Actinomycetes</taxon>
        <taxon>Streptosporangiales</taxon>
        <taxon>Thermomonosporaceae</taxon>
        <taxon>Actinomadura</taxon>
    </lineage>
</organism>
<proteinExistence type="inferred from homology"/>
<name>A0ABP5VUY4_9ACTN</name>
<evidence type="ECO:0000259" key="3">
    <source>
        <dbReference type="Pfam" id="PF19305"/>
    </source>
</evidence>
<dbReference type="Gene3D" id="3.30.1330.120">
    <property type="entry name" value="2-methylcitrate dehydratase PrpD"/>
    <property type="match status" value="1"/>
</dbReference>
<dbReference type="EMBL" id="BAAARW010000006">
    <property type="protein sequence ID" value="GAA2409722.1"/>
    <property type="molecule type" value="Genomic_DNA"/>
</dbReference>
<dbReference type="InterPro" id="IPR036148">
    <property type="entry name" value="MmgE/PrpD_sf"/>
</dbReference>
<gene>
    <name evidence="4" type="ORF">GCM10010191_17950</name>
</gene>
<evidence type="ECO:0000259" key="2">
    <source>
        <dbReference type="Pfam" id="PF03972"/>
    </source>
</evidence>
<reference evidence="5" key="1">
    <citation type="journal article" date="2019" name="Int. J. Syst. Evol. Microbiol.">
        <title>The Global Catalogue of Microorganisms (GCM) 10K type strain sequencing project: providing services to taxonomists for standard genome sequencing and annotation.</title>
        <authorList>
            <consortium name="The Broad Institute Genomics Platform"/>
            <consortium name="The Broad Institute Genome Sequencing Center for Infectious Disease"/>
            <person name="Wu L."/>
            <person name="Ma J."/>
        </authorList>
    </citation>
    <scope>NUCLEOTIDE SEQUENCE [LARGE SCALE GENOMIC DNA]</scope>
    <source>
        <strain evidence="5">JCM 3325</strain>
    </source>
</reference>
<dbReference type="InterPro" id="IPR005656">
    <property type="entry name" value="MmgE_PrpD"/>
</dbReference>
<accession>A0ABP5VUY4</accession>
<dbReference type="InterPro" id="IPR045336">
    <property type="entry name" value="MmgE_PrpD_N"/>
</dbReference>
<evidence type="ECO:0000256" key="1">
    <source>
        <dbReference type="ARBA" id="ARBA00006174"/>
    </source>
</evidence>
<dbReference type="Pfam" id="PF19305">
    <property type="entry name" value="MmgE_PrpD_C"/>
    <property type="match status" value="1"/>
</dbReference>
<dbReference type="RefSeq" id="WP_344588171.1">
    <property type="nucleotide sequence ID" value="NZ_BAAARW010000006.1"/>
</dbReference>
<dbReference type="SUPFAM" id="SSF103378">
    <property type="entry name" value="2-methylcitrate dehydratase PrpD"/>
    <property type="match status" value="1"/>
</dbReference>
<dbReference type="Gene3D" id="1.10.4100.10">
    <property type="entry name" value="2-methylcitrate dehydratase PrpD"/>
    <property type="match status" value="1"/>
</dbReference>
<dbReference type="Proteomes" id="UP001501231">
    <property type="component" value="Unassembled WGS sequence"/>
</dbReference>
<dbReference type="InterPro" id="IPR042188">
    <property type="entry name" value="MmgE/PrpD_sf_2"/>
</dbReference>
<dbReference type="InterPro" id="IPR045337">
    <property type="entry name" value="MmgE_PrpD_C"/>
</dbReference>
<comment type="caution">
    <text evidence="4">The sequence shown here is derived from an EMBL/GenBank/DDBJ whole genome shotgun (WGS) entry which is preliminary data.</text>
</comment>
<dbReference type="InterPro" id="IPR042183">
    <property type="entry name" value="MmgE/PrpD_sf_1"/>
</dbReference>
<dbReference type="Pfam" id="PF03972">
    <property type="entry name" value="MmgE_PrpD_N"/>
    <property type="match status" value="1"/>
</dbReference>
<evidence type="ECO:0000313" key="5">
    <source>
        <dbReference type="Proteomes" id="UP001501231"/>
    </source>
</evidence>
<dbReference type="PANTHER" id="PTHR16943:SF8">
    <property type="entry name" value="2-METHYLCITRATE DEHYDRATASE"/>
    <property type="match status" value="1"/>
</dbReference>
<keyword evidence="5" id="KW-1185">Reference proteome</keyword>
<feature type="domain" description="MmgE/PrpD C-terminal" evidence="3">
    <location>
        <begin position="269"/>
        <end position="422"/>
    </location>
</feature>
<dbReference type="PANTHER" id="PTHR16943">
    <property type="entry name" value="2-METHYLCITRATE DEHYDRATASE-RELATED"/>
    <property type="match status" value="1"/>
</dbReference>
<feature type="domain" description="MmgE/PrpD N-terminal" evidence="2">
    <location>
        <begin position="8"/>
        <end position="241"/>
    </location>
</feature>
<sequence length="451" mass="44968">MTGTVVEALTGHAMELRAAPLPPALADAAELAFVDWLGVTFGGSTGVPARALLDGLGPLSGPSRVVGGGAAPPPLAALVNGTAAHTLELDDIYAPGLFHPGAPIIAAALAVADQVRAPGETLLRALVTGYEIGCRVAADLGPAHYKNWHTTGTAGSVGAAAAAAEVLGAGEDVFAHALALAATMASGLQQTFRSDAMGKPLHAGNAAQAGVVAAALARGGVTGAPDVLEGDAGLGAATGAPSGWERCRAPLGTPSGSDLAIGAITIKPYPCCGHAFAVIDAVLELRAEGLAAGDVERLEVGTYATALAVAGIKRPRTVAERRFSIPHLASVALAAGAVTGETVESDGDAAGLRALADAVRLEIDPAFEERFPGRRGARVTAVTRSGARMTAEVPDRSGSPQCPLPPERVRRKFLDTAAAVVGTHGPHLLARIGGLRSGGTVADLDIGPAGT</sequence>
<protein>
    <submittedName>
        <fullName evidence="4">MmgE/PrpD family protein</fullName>
    </submittedName>
</protein>
<evidence type="ECO:0000313" key="4">
    <source>
        <dbReference type="EMBL" id="GAA2409722.1"/>
    </source>
</evidence>